<accession>A0AAE2CC97</accession>
<protein>
    <recommendedName>
        <fullName evidence="7">GRF-type domain-containing protein</fullName>
    </recommendedName>
</protein>
<dbReference type="InterPro" id="IPR010666">
    <property type="entry name" value="Znf_GRF"/>
</dbReference>
<feature type="domain" description="GRF-type" evidence="7">
    <location>
        <begin position="39"/>
        <end position="85"/>
    </location>
</feature>
<name>A0AAE2CC97_9LAMI</name>
<keyword evidence="6" id="KW-0812">Transmembrane</keyword>
<evidence type="ECO:0000256" key="6">
    <source>
        <dbReference type="SAM" id="Phobius"/>
    </source>
</evidence>
<feature type="compositionally biased region" description="Basic residues" evidence="5">
    <location>
        <begin position="1"/>
        <end position="11"/>
    </location>
</feature>
<keyword evidence="2 4" id="KW-0863">Zinc-finger</keyword>
<evidence type="ECO:0000259" key="7">
    <source>
        <dbReference type="PROSITE" id="PS51999"/>
    </source>
</evidence>
<dbReference type="EMBL" id="JACGWO010000010">
    <property type="protein sequence ID" value="KAK4416837.1"/>
    <property type="molecule type" value="Genomic_DNA"/>
</dbReference>
<feature type="compositionally biased region" description="Polar residues" evidence="5">
    <location>
        <begin position="13"/>
        <end position="23"/>
    </location>
</feature>
<keyword evidence="1" id="KW-0479">Metal-binding</keyword>
<keyword evidence="9" id="KW-1185">Reference proteome</keyword>
<comment type="caution">
    <text evidence="8">The sequence shown here is derived from an EMBL/GenBank/DDBJ whole genome shotgun (WGS) entry which is preliminary data.</text>
</comment>
<evidence type="ECO:0000313" key="9">
    <source>
        <dbReference type="Proteomes" id="UP001293254"/>
    </source>
</evidence>
<dbReference type="PANTHER" id="PTHR33248">
    <property type="entry name" value="ZINC ION-BINDING PROTEIN"/>
    <property type="match status" value="1"/>
</dbReference>
<dbReference type="AlphaFoldDB" id="A0AAE2CC97"/>
<proteinExistence type="predicted"/>
<evidence type="ECO:0000256" key="5">
    <source>
        <dbReference type="SAM" id="MobiDB-lite"/>
    </source>
</evidence>
<gene>
    <name evidence="8" type="ORF">Salat_2509200</name>
</gene>
<feature type="region of interest" description="Disordered" evidence="5">
    <location>
        <begin position="1"/>
        <end position="25"/>
    </location>
</feature>
<sequence length="150" mass="17346">MANEGRRRHVPSYRTSSSNSATFSPPHVRSPFGSNIVYCDCELEVVMRTSWTTSNPGRRFRGCPGRSVRIYAGTYCGTFEWVDPPMCQRSTEVISGLLKRLARNDEVVLRLENRMDMVEKDIRRVKRMIWLVVFTTAFCMTATSAYFWSR</sequence>
<dbReference type="PROSITE" id="PS51999">
    <property type="entry name" value="ZF_GRF"/>
    <property type="match status" value="1"/>
</dbReference>
<keyword evidence="3" id="KW-0862">Zinc</keyword>
<keyword evidence="6" id="KW-1133">Transmembrane helix</keyword>
<evidence type="ECO:0000313" key="8">
    <source>
        <dbReference type="EMBL" id="KAK4416837.1"/>
    </source>
</evidence>
<dbReference type="Proteomes" id="UP001293254">
    <property type="component" value="Unassembled WGS sequence"/>
</dbReference>
<evidence type="ECO:0000256" key="3">
    <source>
        <dbReference type="ARBA" id="ARBA00022833"/>
    </source>
</evidence>
<reference evidence="8" key="2">
    <citation type="journal article" date="2024" name="Plant">
        <title>Genomic evolution and insights into agronomic trait innovations of Sesamum species.</title>
        <authorList>
            <person name="Miao H."/>
            <person name="Wang L."/>
            <person name="Qu L."/>
            <person name="Liu H."/>
            <person name="Sun Y."/>
            <person name="Le M."/>
            <person name="Wang Q."/>
            <person name="Wei S."/>
            <person name="Zheng Y."/>
            <person name="Lin W."/>
            <person name="Duan Y."/>
            <person name="Cao H."/>
            <person name="Xiong S."/>
            <person name="Wang X."/>
            <person name="Wei L."/>
            <person name="Li C."/>
            <person name="Ma Q."/>
            <person name="Ju M."/>
            <person name="Zhao R."/>
            <person name="Li G."/>
            <person name="Mu C."/>
            <person name="Tian Q."/>
            <person name="Mei H."/>
            <person name="Zhang T."/>
            <person name="Gao T."/>
            <person name="Zhang H."/>
        </authorList>
    </citation>
    <scope>NUCLEOTIDE SEQUENCE</scope>
    <source>
        <strain evidence="8">3651</strain>
    </source>
</reference>
<evidence type="ECO:0000256" key="2">
    <source>
        <dbReference type="ARBA" id="ARBA00022771"/>
    </source>
</evidence>
<keyword evidence="6" id="KW-0472">Membrane</keyword>
<dbReference type="GO" id="GO:0008270">
    <property type="term" value="F:zinc ion binding"/>
    <property type="evidence" value="ECO:0007669"/>
    <property type="project" value="UniProtKB-KW"/>
</dbReference>
<evidence type="ECO:0000256" key="4">
    <source>
        <dbReference type="PROSITE-ProRule" id="PRU01343"/>
    </source>
</evidence>
<feature type="transmembrane region" description="Helical" evidence="6">
    <location>
        <begin position="128"/>
        <end position="148"/>
    </location>
</feature>
<reference evidence="8" key="1">
    <citation type="submission" date="2020-06" db="EMBL/GenBank/DDBJ databases">
        <authorList>
            <person name="Li T."/>
            <person name="Hu X."/>
            <person name="Zhang T."/>
            <person name="Song X."/>
            <person name="Zhang H."/>
            <person name="Dai N."/>
            <person name="Sheng W."/>
            <person name="Hou X."/>
            <person name="Wei L."/>
        </authorList>
    </citation>
    <scope>NUCLEOTIDE SEQUENCE</scope>
    <source>
        <strain evidence="8">3651</strain>
        <tissue evidence="8">Leaf</tissue>
    </source>
</reference>
<evidence type="ECO:0000256" key="1">
    <source>
        <dbReference type="ARBA" id="ARBA00022723"/>
    </source>
</evidence>
<organism evidence="8 9">
    <name type="scientific">Sesamum alatum</name>
    <dbReference type="NCBI Taxonomy" id="300844"/>
    <lineage>
        <taxon>Eukaryota</taxon>
        <taxon>Viridiplantae</taxon>
        <taxon>Streptophyta</taxon>
        <taxon>Embryophyta</taxon>
        <taxon>Tracheophyta</taxon>
        <taxon>Spermatophyta</taxon>
        <taxon>Magnoliopsida</taxon>
        <taxon>eudicotyledons</taxon>
        <taxon>Gunneridae</taxon>
        <taxon>Pentapetalae</taxon>
        <taxon>asterids</taxon>
        <taxon>lamiids</taxon>
        <taxon>Lamiales</taxon>
        <taxon>Pedaliaceae</taxon>
        <taxon>Sesamum</taxon>
    </lineage>
</organism>